<comment type="cofactor">
    <cofactor evidence="1">
        <name>FMN</name>
        <dbReference type="ChEBI" id="CHEBI:58210"/>
    </cofactor>
</comment>
<dbReference type="RefSeq" id="WP_011495990.1">
    <property type="nucleotide sequence ID" value="NC_007954.1"/>
</dbReference>
<name>Q12NZ4_SHEDO</name>
<dbReference type="PROSITE" id="PS50902">
    <property type="entry name" value="FLAVODOXIN_LIKE"/>
    <property type="match status" value="1"/>
</dbReference>
<dbReference type="HOGENOM" id="CLU_051402_4_1_6"/>
<dbReference type="InterPro" id="IPR001094">
    <property type="entry name" value="Flavdoxin-like"/>
</dbReference>
<keyword evidence="7" id="KW-1185">Reference proteome</keyword>
<organism evidence="6 7">
    <name type="scientific">Shewanella denitrificans (strain OS217 / ATCC BAA-1090 / DSM 15013)</name>
    <dbReference type="NCBI Taxonomy" id="318161"/>
    <lineage>
        <taxon>Bacteria</taxon>
        <taxon>Pseudomonadati</taxon>
        <taxon>Pseudomonadota</taxon>
        <taxon>Gammaproteobacteria</taxon>
        <taxon>Alteromonadales</taxon>
        <taxon>Shewanellaceae</taxon>
        <taxon>Shewanella</taxon>
    </lineage>
</organism>
<keyword evidence="4" id="KW-0249">Electron transport</keyword>
<keyword evidence="2" id="KW-0285">Flavoprotein</keyword>
<keyword evidence="4" id="KW-0813">Transport</keyword>
<dbReference type="NCBIfam" id="NF005989">
    <property type="entry name" value="PRK08105.1"/>
    <property type="match status" value="1"/>
</dbReference>
<dbReference type="GO" id="GO:0010181">
    <property type="term" value="F:FMN binding"/>
    <property type="evidence" value="ECO:0007669"/>
    <property type="project" value="InterPro"/>
</dbReference>
<dbReference type="OrthoDB" id="359268at2"/>
<accession>Q12NZ4</accession>
<evidence type="ECO:0000313" key="7">
    <source>
        <dbReference type="Proteomes" id="UP000001982"/>
    </source>
</evidence>
<dbReference type="EMBL" id="CP000302">
    <property type="protein sequence ID" value="ABE54832.1"/>
    <property type="molecule type" value="Genomic_DNA"/>
</dbReference>
<sequence>MKKVNLVFGTVYGSAQHVAETLAPAIEKLGYEVAIKQPNELASFTPPEDELLIIICSTTGQGDLPDDIFPWFNLLKSNAPYLPKLNYSIIGLGDSCYETFCGAARQFDALFQELGANTVTDMFEIDASETMSPEDDALNWISVWHSQVEH</sequence>
<proteinExistence type="predicted"/>
<dbReference type="eggNOG" id="COG0369">
    <property type="taxonomic scope" value="Bacteria"/>
</dbReference>
<dbReference type="GO" id="GO:0016491">
    <property type="term" value="F:oxidoreductase activity"/>
    <property type="evidence" value="ECO:0007669"/>
    <property type="project" value="TreeGrafter"/>
</dbReference>
<dbReference type="PANTHER" id="PTHR19384:SF128">
    <property type="entry name" value="NADPH OXIDOREDUCTASE A"/>
    <property type="match status" value="1"/>
</dbReference>
<dbReference type="InterPro" id="IPR029039">
    <property type="entry name" value="Flavoprotein-like_sf"/>
</dbReference>
<protein>
    <submittedName>
        <fullName evidence="6">Flavodoxin/nitric oxide synthase</fullName>
    </submittedName>
</protein>
<dbReference type="Gene3D" id="3.40.50.360">
    <property type="match status" value="1"/>
</dbReference>
<dbReference type="Pfam" id="PF00258">
    <property type="entry name" value="Flavodoxin_1"/>
    <property type="match status" value="1"/>
</dbReference>
<dbReference type="GO" id="GO:0050660">
    <property type="term" value="F:flavin adenine dinucleotide binding"/>
    <property type="evidence" value="ECO:0007669"/>
    <property type="project" value="TreeGrafter"/>
</dbReference>
<dbReference type="PRINTS" id="PR00369">
    <property type="entry name" value="FLAVODOXIN"/>
</dbReference>
<keyword evidence="3" id="KW-0288">FMN</keyword>
<evidence type="ECO:0000256" key="4">
    <source>
        <dbReference type="ARBA" id="ARBA00022982"/>
    </source>
</evidence>
<dbReference type="GO" id="GO:0005829">
    <property type="term" value="C:cytosol"/>
    <property type="evidence" value="ECO:0007669"/>
    <property type="project" value="TreeGrafter"/>
</dbReference>
<dbReference type="InterPro" id="IPR008254">
    <property type="entry name" value="Flavodoxin/NO_synth"/>
</dbReference>
<evidence type="ECO:0000313" key="6">
    <source>
        <dbReference type="EMBL" id="ABE54832.1"/>
    </source>
</evidence>
<feature type="domain" description="Flavodoxin-like" evidence="5">
    <location>
        <begin position="4"/>
        <end position="145"/>
    </location>
</feature>
<dbReference type="SUPFAM" id="SSF52218">
    <property type="entry name" value="Flavoproteins"/>
    <property type="match status" value="1"/>
</dbReference>
<dbReference type="KEGG" id="sdn:Sden_1547"/>
<evidence type="ECO:0000256" key="1">
    <source>
        <dbReference type="ARBA" id="ARBA00001917"/>
    </source>
</evidence>
<dbReference type="Proteomes" id="UP000001982">
    <property type="component" value="Chromosome"/>
</dbReference>
<dbReference type="STRING" id="318161.Sden_1547"/>
<reference evidence="6 7" key="1">
    <citation type="submission" date="2006-03" db="EMBL/GenBank/DDBJ databases">
        <title>Complete sequence of Shewanella denitrificans OS217.</title>
        <authorList>
            <consortium name="US DOE Joint Genome Institute"/>
            <person name="Copeland A."/>
            <person name="Lucas S."/>
            <person name="Lapidus A."/>
            <person name="Barry K."/>
            <person name="Detter J.C."/>
            <person name="Glavina del Rio T."/>
            <person name="Hammon N."/>
            <person name="Israni S."/>
            <person name="Dalin E."/>
            <person name="Tice H."/>
            <person name="Pitluck S."/>
            <person name="Brettin T."/>
            <person name="Bruce D."/>
            <person name="Han C."/>
            <person name="Tapia R."/>
            <person name="Gilna P."/>
            <person name="Kiss H."/>
            <person name="Schmutz J."/>
            <person name="Larimer F."/>
            <person name="Land M."/>
            <person name="Hauser L."/>
            <person name="Kyrpides N."/>
            <person name="Lykidis A."/>
            <person name="Richardson P."/>
        </authorList>
    </citation>
    <scope>NUCLEOTIDE SEQUENCE [LARGE SCALE GENOMIC DNA]</scope>
    <source>
        <strain evidence="7">OS217 / ATCC BAA-1090 / DSM 15013</strain>
    </source>
</reference>
<dbReference type="PANTHER" id="PTHR19384">
    <property type="entry name" value="NITRIC OXIDE SYNTHASE-RELATED"/>
    <property type="match status" value="1"/>
</dbReference>
<evidence type="ECO:0000256" key="3">
    <source>
        <dbReference type="ARBA" id="ARBA00022643"/>
    </source>
</evidence>
<evidence type="ECO:0000259" key="5">
    <source>
        <dbReference type="PROSITE" id="PS50902"/>
    </source>
</evidence>
<dbReference type="AlphaFoldDB" id="Q12NZ4"/>
<gene>
    <name evidence="6" type="ordered locus">Sden_1547</name>
</gene>
<evidence type="ECO:0000256" key="2">
    <source>
        <dbReference type="ARBA" id="ARBA00022630"/>
    </source>
</evidence>